<dbReference type="EMBL" id="SUKA01000004">
    <property type="protein sequence ID" value="TJY64362.1"/>
    <property type="molecule type" value="Genomic_DNA"/>
</dbReference>
<dbReference type="InterPro" id="IPR010982">
    <property type="entry name" value="Lambda_DNA-bd_dom_sf"/>
</dbReference>
<keyword evidence="1" id="KW-0238">DNA-binding</keyword>
<gene>
    <name evidence="5" type="ORF">FAZ19_14250</name>
</gene>
<keyword evidence="6" id="KW-1185">Reference proteome</keyword>
<evidence type="ECO:0000313" key="5">
    <source>
        <dbReference type="EMBL" id="TJY64362.1"/>
    </source>
</evidence>
<dbReference type="InterPro" id="IPR050807">
    <property type="entry name" value="TransReg_Diox_bact_type"/>
</dbReference>
<keyword evidence="3" id="KW-0812">Transmembrane</keyword>
<comment type="caution">
    <text evidence="5">The sequence shown here is derived from an EMBL/GenBank/DDBJ whole genome shotgun (WGS) entry which is preliminary data.</text>
</comment>
<evidence type="ECO:0000259" key="4">
    <source>
        <dbReference type="PROSITE" id="PS50943"/>
    </source>
</evidence>
<dbReference type="InterPro" id="IPR001387">
    <property type="entry name" value="Cro/C1-type_HTH"/>
</dbReference>
<dbReference type="AlphaFoldDB" id="A0A4U0H261"/>
<sequence length="167" mass="19771">MKKEVNPLFNHIRIRQIREYRNISQTELAKLIGLSQSSYNDLEQGHTRLKADSLPTLAAALDVDIRCFFEAETDYRTATNLSDELKVFEDKYYSLRKENQKLNELLLEKQQLYQAYQISCEERSAMKGKVLSRKRFFIKVLLMFSTALIYILIFVIYSEDIQLWISR</sequence>
<dbReference type="Gene3D" id="1.10.260.40">
    <property type="entry name" value="lambda repressor-like DNA-binding domains"/>
    <property type="match status" value="1"/>
</dbReference>
<name>A0A4U0H261_9SPHI</name>
<dbReference type="GO" id="GO:0005829">
    <property type="term" value="C:cytosol"/>
    <property type="evidence" value="ECO:0007669"/>
    <property type="project" value="TreeGrafter"/>
</dbReference>
<feature type="coiled-coil region" evidence="2">
    <location>
        <begin position="85"/>
        <end position="115"/>
    </location>
</feature>
<feature type="domain" description="HTH cro/C1-type" evidence="4">
    <location>
        <begin position="14"/>
        <end position="68"/>
    </location>
</feature>
<feature type="transmembrane region" description="Helical" evidence="3">
    <location>
        <begin position="136"/>
        <end position="157"/>
    </location>
</feature>
<dbReference type="PROSITE" id="PS50943">
    <property type="entry name" value="HTH_CROC1"/>
    <property type="match status" value="1"/>
</dbReference>
<keyword evidence="3" id="KW-1133">Transmembrane helix</keyword>
<dbReference type="Proteomes" id="UP000309872">
    <property type="component" value="Unassembled WGS sequence"/>
</dbReference>
<dbReference type="Pfam" id="PF01381">
    <property type="entry name" value="HTH_3"/>
    <property type="match status" value="1"/>
</dbReference>
<dbReference type="PANTHER" id="PTHR46797">
    <property type="entry name" value="HTH-TYPE TRANSCRIPTIONAL REGULATOR"/>
    <property type="match status" value="1"/>
</dbReference>
<dbReference type="GO" id="GO:0003700">
    <property type="term" value="F:DNA-binding transcription factor activity"/>
    <property type="evidence" value="ECO:0007669"/>
    <property type="project" value="TreeGrafter"/>
</dbReference>
<dbReference type="OrthoDB" id="2902336at2"/>
<evidence type="ECO:0000313" key="6">
    <source>
        <dbReference type="Proteomes" id="UP000309872"/>
    </source>
</evidence>
<dbReference type="PANTHER" id="PTHR46797:SF1">
    <property type="entry name" value="METHYLPHOSPHONATE SYNTHASE"/>
    <property type="match status" value="1"/>
</dbReference>
<reference evidence="5 6" key="1">
    <citation type="submission" date="2019-04" db="EMBL/GenBank/DDBJ databases">
        <title>Sphingobacterium olei sp. nov., isolated from oil-contaminated soil.</title>
        <authorList>
            <person name="Liu B."/>
        </authorList>
    </citation>
    <scope>NUCLEOTIDE SEQUENCE [LARGE SCALE GENOMIC DNA]</scope>
    <source>
        <strain evidence="5 6">Y3L14</strain>
    </source>
</reference>
<evidence type="ECO:0000256" key="3">
    <source>
        <dbReference type="SAM" id="Phobius"/>
    </source>
</evidence>
<dbReference type="CDD" id="cd00093">
    <property type="entry name" value="HTH_XRE"/>
    <property type="match status" value="1"/>
</dbReference>
<dbReference type="RefSeq" id="WP_136821422.1">
    <property type="nucleotide sequence ID" value="NZ_BMJX01000004.1"/>
</dbReference>
<evidence type="ECO:0000256" key="2">
    <source>
        <dbReference type="SAM" id="Coils"/>
    </source>
</evidence>
<dbReference type="SUPFAM" id="SSF47413">
    <property type="entry name" value="lambda repressor-like DNA-binding domains"/>
    <property type="match status" value="1"/>
</dbReference>
<evidence type="ECO:0000256" key="1">
    <source>
        <dbReference type="ARBA" id="ARBA00023125"/>
    </source>
</evidence>
<dbReference type="SMART" id="SM00530">
    <property type="entry name" value="HTH_XRE"/>
    <property type="match status" value="1"/>
</dbReference>
<accession>A0A4U0H261</accession>
<dbReference type="GO" id="GO:0003677">
    <property type="term" value="F:DNA binding"/>
    <property type="evidence" value="ECO:0007669"/>
    <property type="project" value="UniProtKB-KW"/>
</dbReference>
<proteinExistence type="predicted"/>
<protein>
    <submittedName>
        <fullName evidence="5">Helix-turn-helix transcriptional regulator</fullName>
    </submittedName>
</protein>
<keyword evidence="3" id="KW-0472">Membrane</keyword>
<keyword evidence="2" id="KW-0175">Coiled coil</keyword>
<organism evidence="5 6">
    <name type="scientific">Sphingobacterium alkalisoli</name>
    <dbReference type="NCBI Taxonomy" id="1874115"/>
    <lineage>
        <taxon>Bacteria</taxon>
        <taxon>Pseudomonadati</taxon>
        <taxon>Bacteroidota</taxon>
        <taxon>Sphingobacteriia</taxon>
        <taxon>Sphingobacteriales</taxon>
        <taxon>Sphingobacteriaceae</taxon>
        <taxon>Sphingobacterium</taxon>
    </lineage>
</organism>